<name>Q6SGH9_9BACT</name>
<feature type="transmembrane region" description="Helical" evidence="1">
    <location>
        <begin position="210"/>
        <end position="231"/>
    </location>
</feature>
<proteinExistence type="predicted"/>
<feature type="transmembrane region" description="Helical" evidence="1">
    <location>
        <begin position="51"/>
        <end position="73"/>
    </location>
</feature>
<feature type="transmembrane region" description="Helical" evidence="1">
    <location>
        <begin position="85"/>
        <end position="103"/>
    </location>
</feature>
<reference evidence="3" key="2">
    <citation type="submission" date="2003-12" db="EMBL/GenBank/DDBJ databases">
        <title>Monterey Bay Coastal Ocean Microbial Observatory environmental clone sequencing.</title>
        <authorList>
            <person name="DeLong E.F."/>
        </authorList>
    </citation>
    <scope>NUCLEOTIDE SEQUENCE</scope>
</reference>
<feature type="transmembrane region" description="Helical" evidence="1">
    <location>
        <begin position="169"/>
        <end position="190"/>
    </location>
</feature>
<keyword evidence="1" id="KW-0472">Membrane</keyword>
<dbReference type="EMBL" id="AY458642">
    <property type="protein sequence ID" value="AAR37883.1"/>
    <property type="molecule type" value="Genomic_DNA"/>
</dbReference>
<evidence type="ECO:0000313" key="3">
    <source>
        <dbReference type="EMBL" id="AAR37883.1"/>
    </source>
</evidence>
<accession>Q6SGH9</accession>
<gene>
    <name evidence="3" type="ORF">MBMO_EBAC750-16D01.25</name>
</gene>
<dbReference type="Pfam" id="PF07786">
    <property type="entry name" value="HGSNAT_cat"/>
    <property type="match status" value="1"/>
</dbReference>
<reference evidence="3" key="1">
    <citation type="submission" date="2003-11" db="EMBL/GenBank/DDBJ databases">
        <authorList>
            <person name="Heidelberg J.F."/>
            <person name="Eisen J.A."/>
            <person name="Nelson W.C."/>
            <person name="DeLong E.F."/>
        </authorList>
    </citation>
    <scope>NUCLEOTIDE SEQUENCE</scope>
</reference>
<dbReference type="AlphaFoldDB" id="Q6SGH9"/>
<dbReference type="InterPro" id="IPR012429">
    <property type="entry name" value="HGSNAT_cat"/>
</dbReference>
<evidence type="ECO:0000256" key="1">
    <source>
        <dbReference type="SAM" id="Phobius"/>
    </source>
</evidence>
<evidence type="ECO:0000259" key="2">
    <source>
        <dbReference type="Pfam" id="PF07786"/>
    </source>
</evidence>
<feature type="transmembrane region" description="Helical" evidence="1">
    <location>
        <begin position="12"/>
        <end position="31"/>
    </location>
</feature>
<feature type="transmembrane region" description="Helical" evidence="1">
    <location>
        <begin position="109"/>
        <end position="127"/>
    </location>
</feature>
<feature type="transmembrane region" description="Helical" evidence="1">
    <location>
        <begin position="134"/>
        <end position="157"/>
    </location>
</feature>
<keyword evidence="1" id="KW-1133">Transmembrane helix</keyword>
<organism evidence="3">
    <name type="scientific">uncultured marine bacterium 560</name>
    <dbReference type="NCBI Taxonomy" id="257395"/>
    <lineage>
        <taxon>Bacteria</taxon>
        <taxon>environmental samples</taxon>
    </lineage>
</organism>
<keyword evidence="1" id="KW-0812">Transmembrane</keyword>
<sequence length="233" mass="26833">MISINKSSRDQALDLMRGIAIIMMIMFHLIYDLNEFGYTNIPLSNFWLTSYWRYLIVFLFLNAVGISLVIAYGKSFNLNKFIKRLALLGLAALLVSVGTYIMFPDAWVYFGILHLIWTGTLIAIFFIQLPKISLFIAALIFLFGYLNLTDLSLLRILLSNYLPLSSVDFYPLFPWIAFIFTGIYLGHNPIYKKIFFVKLPLLQLIGQHSLIIYLLHQVILFAFVGAIYSLFSQ</sequence>
<feature type="domain" description="Heparan-alpha-glucosaminide N-acetyltransferase catalytic" evidence="2">
    <location>
        <begin position="9"/>
        <end position="218"/>
    </location>
</feature>
<protein>
    <submittedName>
        <fullName evidence="3">Membrane protein, putative</fullName>
    </submittedName>
</protein>